<dbReference type="InterPro" id="IPR011256">
    <property type="entry name" value="Reg_factor_effector_dom_sf"/>
</dbReference>
<dbReference type="InterPro" id="IPR010499">
    <property type="entry name" value="AraC_E-bd"/>
</dbReference>
<dbReference type="PANTHER" id="PTHR36444:SF3">
    <property type="entry name" value="TRANSCRIPTIONAL ACTIVATOR, PUTATIVE-RELATED"/>
    <property type="match status" value="1"/>
</dbReference>
<evidence type="ECO:0000313" key="3">
    <source>
        <dbReference type="Proteomes" id="UP001255696"/>
    </source>
</evidence>
<dbReference type="EMBL" id="JARQBI010000051">
    <property type="protein sequence ID" value="MDT2797867.1"/>
    <property type="molecule type" value="Genomic_DNA"/>
</dbReference>
<dbReference type="InterPro" id="IPR029442">
    <property type="entry name" value="GyrI-like"/>
</dbReference>
<dbReference type="PANTHER" id="PTHR36444">
    <property type="entry name" value="TRANSCRIPTIONAL REGULATOR PROTEIN YOBU-RELATED"/>
    <property type="match status" value="1"/>
</dbReference>
<evidence type="ECO:0000313" key="2">
    <source>
        <dbReference type="EMBL" id="MDT2797867.1"/>
    </source>
</evidence>
<dbReference type="Gene3D" id="3.20.80.10">
    <property type="entry name" value="Regulatory factor, effector binding domain"/>
    <property type="match status" value="1"/>
</dbReference>
<dbReference type="Pfam" id="PF06445">
    <property type="entry name" value="GyrI-like"/>
    <property type="match status" value="1"/>
</dbReference>
<comment type="caution">
    <text evidence="2">The sequence shown here is derived from an EMBL/GenBank/DDBJ whole genome shotgun (WGS) entry which is preliminary data.</text>
</comment>
<dbReference type="SMART" id="SM00871">
    <property type="entry name" value="AraC_E_bind"/>
    <property type="match status" value="1"/>
</dbReference>
<gene>
    <name evidence="2" type="ORF">P7H47_11540</name>
</gene>
<dbReference type="AlphaFoldDB" id="A0AAW8TXE9"/>
<feature type="domain" description="AraC effector-binding" evidence="1">
    <location>
        <begin position="1"/>
        <end position="162"/>
    </location>
</feature>
<dbReference type="SUPFAM" id="SSF55136">
    <property type="entry name" value="Probable bacterial effector-binding domain"/>
    <property type="match status" value="1"/>
</dbReference>
<dbReference type="Proteomes" id="UP001255696">
    <property type="component" value="Unassembled WGS sequence"/>
</dbReference>
<protein>
    <submittedName>
        <fullName evidence="2">GyrI-like domain-containing protein</fullName>
    </submittedName>
</protein>
<evidence type="ECO:0000259" key="1">
    <source>
        <dbReference type="SMART" id="SM00871"/>
    </source>
</evidence>
<dbReference type="InterPro" id="IPR053182">
    <property type="entry name" value="YobU-like_regulator"/>
</dbReference>
<sequence length="167" mass="18899">MDYKIEKKEAFKIVGVKKRIPIQFEGESQEIIKLAKSITPEQREKMYSYANMQPNKIVNASYNFDTGRMEEKGGLDHMIGFLTTKESGIDEEFDVVEVPALTWAVFSSKGEFPTVMQETWGKIASEWLPSSDYELVEAPEISFTGDLSNPSNVYSEIWIAVKNKGGI</sequence>
<proteinExistence type="predicted"/>
<accession>A0AAW8TXE9</accession>
<organism evidence="2 3">
    <name type="scientific">Enterococcus cecorum</name>
    <dbReference type="NCBI Taxonomy" id="44008"/>
    <lineage>
        <taxon>Bacteria</taxon>
        <taxon>Bacillati</taxon>
        <taxon>Bacillota</taxon>
        <taxon>Bacilli</taxon>
        <taxon>Lactobacillales</taxon>
        <taxon>Enterococcaceae</taxon>
        <taxon>Enterococcus</taxon>
    </lineage>
</organism>
<dbReference type="RefSeq" id="WP_311898676.1">
    <property type="nucleotide sequence ID" value="NZ_CP184653.1"/>
</dbReference>
<name>A0AAW8TXE9_9ENTE</name>
<reference evidence="2" key="1">
    <citation type="submission" date="2023-03" db="EMBL/GenBank/DDBJ databases">
        <authorList>
            <person name="Shen W."/>
            <person name="Cai J."/>
        </authorList>
    </citation>
    <scope>NUCLEOTIDE SEQUENCE</scope>
    <source>
        <strain evidence="2">B245-2</strain>
    </source>
</reference>